<keyword evidence="4" id="KW-0808">Transferase</keyword>
<dbReference type="GO" id="GO:0008990">
    <property type="term" value="F:rRNA (guanine-N2-)-methyltransferase activity"/>
    <property type="evidence" value="ECO:0007669"/>
    <property type="project" value="InterPro"/>
</dbReference>
<evidence type="ECO:0000259" key="7">
    <source>
        <dbReference type="Pfam" id="PF08468"/>
    </source>
</evidence>
<dbReference type="InterPro" id="IPR046977">
    <property type="entry name" value="RsmC/RlmG"/>
</dbReference>
<dbReference type="InterPro" id="IPR013675">
    <property type="entry name" value="Mtase_sm_N"/>
</dbReference>
<feature type="domain" description="Methyltransferase small" evidence="6">
    <location>
        <begin position="176"/>
        <end position="345"/>
    </location>
</feature>
<dbReference type="AlphaFoldDB" id="A0A0S2KI40"/>
<keyword evidence="5" id="KW-0949">S-adenosyl-L-methionine</keyword>
<evidence type="ECO:0000313" key="9">
    <source>
        <dbReference type="Proteomes" id="UP000065641"/>
    </source>
</evidence>
<dbReference type="Gene3D" id="3.40.50.150">
    <property type="entry name" value="Vaccinia Virus protein VP39"/>
    <property type="match status" value="2"/>
</dbReference>
<keyword evidence="1" id="KW-0963">Cytoplasm</keyword>
<dbReference type="InterPro" id="IPR007848">
    <property type="entry name" value="Small_mtfrase_dom"/>
</dbReference>
<dbReference type="KEGG" id="pspi:PS2015_3006"/>
<dbReference type="STRING" id="1249552.PS2015_3006"/>
<sequence length="349" mass="39484">MKDQTQSLLINILSETPESCGRRLWIVDENFRSDMLIEPVPKTNLEIVSNRYDTWLTLKDHGYSVILNDYALTDLGLFDEIVYRVCKEKLQAHHCINQALRSLTQSGRLVLVGGKQDGIKSIAKNIEKTWQCSARAKKHGTAYSVEVHRPDEKLLSTQALDDADYPQLREVTDNGIQFWSKPGVFGWEKVDEGSRMLVETLPTVCKYIKSVDSIIDLGCGWGYLMMSTVFLGEARRVATDNNVTALLAAEKNFTQQNLAVQCVADDCAASIRERFDLILCNPPFHQGFSRGEGMTQKFLSAAARLSRRSTRAVFVVNQFIPLETLAAEHFSQIRLLSWENGFKVFELRP</sequence>
<dbReference type="RefSeq" id="WP_058023005.1">
    <property type="nucleotide sequence ID" value="NZ_CP013189.1"/>
</dbReference>
<dbReference type="PANTHER" id="PTHR47816:SF4">
    <property type="entry name" value="RIBOSOMAL RNA SMALL SUBUNIT METHYLTRANSFERASE C"/>
    <property type="match status" value="1"/>
</dbReference>
<dbReference type="PANTHER" id="PTHR47816">
    <property type="entry name" value="RIBOSOMAL RNA SMALL SUBUNIT METHYLTRANSFERASE C"/>
    <property type="match status" value="1"/>
</dbReference>
<keyword evidence="9" id="KW-1185">Reference proteome</keyword>
<evidence type="ECO:0000259" key="6">
    <source>
        <dbReference type="Pfam" id="PF05175"/>
    </source>
</evidence>
<organism evidence="8 9">
    <name type="scientific">Pseudohongiella spirulinae</name>
    <dbReference type="NCBI Taxonomy" id="1249552"/>
    <lineage>
        <taxon>Bacteria</taxon>
        <taxon>Pseudomonadati</taxon>
        <taxon>Pseudomonadota</taxon>
        <taxon>Gammaproteobacteria</taxon>
        <taxon>Pseudomonadales</taxon>
        <taxon>Pseudohongiellaceae</taxon>
        <taxon>Pseudohongiella</taxon>
    </lineage>
</organism>
<evidence type="ECO:0000256" key="5">
    <source>
        <dbReference type="ARBA" id="ARBA00022691"/>
    </source>
</evidence>
<dbReference type="Pfam" id="PF08468">
    <property type="entry name" value="MTS_N"/>
    <property type="match status" value="1"/>
</dbReference>
<dbReference type="OrthoDB" id="29650at2"/>
<dbReference type="InterPro" id="IPR029063">
    <property type="entry name" value="SAM-dependent_MTases_sf"/>
</dbReference>
<dbReference type="Proteomes" id="UP000065641">
    <property type="component" value="Chromosome"/>
</dbReference>
<gene>
    <name evidence="8" type="ORF">PS2015_3006</name>
</gene>
<dbReference type="Pfam" id="PF05175">
    <property type="entry name" value="MTS"/>
    <property type="match status" value="1"/>
</dbReference>
<name>A0A0S2KI40_9GAMM</name>
<protein>
    <submittedName>
        <fullName evidence="8">Uncharacterized protein</fullName>
    </submittedName>
</protein>
<reference evidence="8 9" key="1">
    <citation type="submission" date="2015-11" db="EMBL/GenBank/DDBJ databases">
        <authorList>
            <person name="Zhang Y."/>
            <person name="Guo Z."/>
        </authorList>
    </citation>
    <scope>NUCLEOTIDE SEQUENCE [LARGE SCALE GENOMIC DNA]</scope>
    <source>
        <strain evidence="8 9">KCTC 32221</strain>
    </source>
</reference>
<evidence type="ECO:0000256" key="4">
    <source>
        <dbReference type="ARBA" id="ARBA00022679"/>
    </source>
</evidence>
<accession>A0A0S2KI40</accession>
<feature type="domain" description="Methyltransferase small N-terminal" evidence="7">
    <location>
        <begin position="43"/>
        <end position="133"/>
    </location>
</feature>
<dbReference type="EMBL" id="CP013189">
    <property type="protein sequence ID" value="ALO47631.1"/>
    <property type="molecule type" value="Genomic_DNA"/>
</dbReference>
<proteinExistence type="predicted"/>
<evidence type="ECO:0000256" key="1">
    <source>
        <dbReference type="ARBA" id="ARBA00022490"/>
    </source>
</evidence>
<evidence type="ECO:0000256" key="3">
    <source>
        <dbReference type="ARBA" id="ARBA00022603"/>
    </source>
</evidence>
<dbReference type="PROSITE" id="PS00092">
    <property type="entry name" value="N6_MTASE"/>
    <property type="match status" value="1"/>
</dbReference>
<keyword evidence="2" id="KW-0698">rRNA processing</keyword>
<evidence type="ECO:0000256" key="2">
    <source>
        <dbReference type="ARBA" id="ARBA00022552"/>
    </source>
</evidence>
<dbReference type="CDD" id="cd02440">
    <property type="entry name" value="AdoMet_MTases"/>
    <property type="match status" value="1"/>
</dbReference>
<evidence type="ECO:0000313" key="8">
    <source>
        <dbReference type="EMBL" id="ALO47631.1"/>
    </source>
</evidence>
<dbReference type="SUPFAM" id="SSF53335">
    <property type="entry name" value="S-adenosyl-L-methionine-dependent methyltransferases"/>
    <property type="match status" value="1"/>
</dbReference>
<dbReference type="InterPro" id="IPR002052">
    <property type="entry name" value="DNA_methylase_N6_adenine_CS"/>
</dbReference>
<dbReference type="GO" id="GO:0003676">
    <property type="term" value="F:nucleic acid binding"/>
    <property type="evidence" value="ECO:0007669"/>
    <property type="project" value="InterPro"/>
</dbReference>
<keyword evidence="3" id="KW-0489">Methyltransferase</keyword>